<dbReference type="PANTHER" id="PTHR12419">
    <property type="entry name" value="OTU DOMAIN CONTAINING PROTEIN"/>
    <property type="match status" value="1"/>
</dbReference>
<protein>
    <submittedName>
        <fullName evidence="3">OTU-like cysteine protease</fullName>
    </submittedName>
</protein>
<dbReference type="InterPro" id="IPR038765">
    <property type="entry name" value="Papain-like_cys_pep_sf"/>
</dbReference>
<gene>
    <name evidence="3" type="ORF">NA57DRAFT_47485</name>
</gene>
<feature type="compositionally biased region" description="Basic residues" evidence="1">
    <location>
        <begin position="20"/>
        <end position="32"/>
    </location>
</feature>
<dbReference type="GO" id="GO:0016579">
    <property type="term" value="P:protein deubiquitination"/>
    <property type="evidence" value="ECO:0007669"/>
    <property type="project" value="TreeGrafter"/>
</dbReference>
<dbReference type="Proteomes" id="UP000799772">
    <property type="component" value="Unassembled WGS sequence"/>
</dbReference>
<accession>A0A9P4I6C6</accession>
<dbReference type="CDD" id="cd22762">
    <property type="entry name" value="OTU_fungi_OTU2-like"/>
    <property type="match status" value="1"/>
</dbReference>
<feature type="region of interest" description="Disordered" evidence="1">
    <location>
        <begin position="1"/>
        <end position="138"/>
    </location>
</feature>
<dbReference type="AlphaFoldDB" id="A0A9P4I6C6"/>
<name>A0A9P4I6C6_9PEZI</name>
<feature type="compositionally biased region" description="Basic residues" evidence="1">
    <location>
        <begin position="107"/>
        <end position="117"/>
    </location>
</feature>
<organism evidence="3 4">
    <name type="scientific">Rhizodiscina lignyota</name>
    <dbReference type="NCBI Taxonomy" id="1504668"/>
    <lineage>
        <taxon>Eukaryota</taxon>
        <taxon>Fungi</taxon>
        <taxon>Dikarya</taxon>
        <taxon>Ascomycota</taxon>
        <taxon>Pezizomycotina</taxon>
        <taxon>Dothideomycetes</taxon>
        <taxon>Pleosporomycetidae</taxon>
        <taxon>Aulographales</taxon>
        <taxon>Rhizodiscinaceae</taxon>
        <taxon>Rhizodiscina</taxon>
    </lineage>
</organism>
<dbReference type="InterPro" id="IPR049771">
    <property type="entry name" value="OTU2-like_OTU"/>
</dbReference>
<reference evidence="3" key="1">
    <citation type="journal article" date="2020" name="Stud. Mycol.">
        <title>101 Dothideomycetes genomes: a test case for predicting lifestyles and emergence of pathogens.</title>
        <authorList>
            <person name="Haridas S."/>
            <person name="Albert R."/>
            <person name="Binder M."/>
            <person name="Bloem J."/>
            <person name="Labutti K."/>
            <person name="Salamov A."/>
            <person name="Andreopoulos B."/>
            <person name="Baker S."/>
            <person name="Barry K."/>
            <person name="Bills G."/>
            <person name="Bluhm B."/>
            <person name="Cannon C."/>
            <person name="Castanera R."/>
            <person name="Culley D."/>
            <person name="Daum C."/>
            <person name="Ezra D."/>
            <person name="Gonzalez J."/>
            <person name="Henrissat B."/>
            <person name="Kuo A."/>
            <person name="Liang C."/>
            <person name="Lipzen A."/>
            <person name="Lutzoni F."/>
            <person name="Magnuson J."/>
            <person name="Mondo S."/>
            <person name="Nolan M."/>
            <person name="Ohm R."/>
            <person name="Pangilinan J."/>
            <person name="Park H.-J."/>
            <person name="Ramirez L."/>
            <person name="Alfaro M."/>
            <person name="Sun H."/>
            <person name="Tritt A."/>
            <person name="Yoshinaga Y."/>
            <person name="Zwiers L.-H."/>
            <person name="Turgeon B."/>
            <person name="Goodwin S."/>
            <person name="Spatafora J."/>
            <person name="Crous P."/>
            <person name="Grigoriev I."/>
        </authorList>
    </citation>
    <scope>NUCLEOTIDE SEQUENCE</scope>
    <source>
        <strain evidence="3">CBS 133067</strain>
    </source>
</reference>
<sequence>MEELQARHRKEQRDLVAKITQKKKAASKKTRKGVNDECADLERELKERHEREIAALNGDGDVKDENNEAPEDDNVHRNGVDTAVEQLSITPKTENGQPSDETSTAKKPNRAKARLARRAAEQEALAAQAAEEAANMPDLRELEKQRMNEQFKGRGLQEKVIRADGHCLYSAVADQLDTMGIGLKPRIQPTIANGEGKGSAEAPAYKTVRAAAAEYIQAHSDDFVPFLEEPLEDYVHKVRDTGEWGGQLELLALAKTYGVGINVIQGDGRIEKIDGAENAEEDKNIWLAYYRHGFGLGEHYNSLRKAG</sequence>
<keyword evidence="3" id="KW-0378">Hydrolase</keyword>
<keyword evidence="3" id="KW-0645">Protease</keyword>
<dbReference type="OrthoDB" id="415023at2759"/>
<dbReference type="Pfam" id="PF02338">
    <property type="entry name" value="OTU"/>
    <property type="match status" value="1"/>
</dbReference>
<dbReference type="InterPro" id="IPR003323">
    <property type="entry name" value="OTU_dom"/>
</dbReference>
<dbReference type="PANTHER" id="PTHR12419:SF10">
    <property type="entry name" value="DEUBIQUITINASE OTUD6B"/>
    <property type="match status" value="1"/>
</dbReference>
<dbReference type="Gene3D" id="3.90.70.80">
    <property type="match status" value="1"/>
</dbReference>
<dbReference type="GO" id="GO:0004843">
    <property type="term" value="F:cysteine-type deubiquitinase activity"/>
    <property type="evidence" value="ECO:0007669"/>
    <property type="project" value="TreeGrafter"/>
</dbReference>
<feature type="compositionally biased region" description="Basic and acidic residues" evidence="1">
    <location>
        <begin position="40"/>
        <end position="53"/>
    </location>
</feature>
<feature type="compositionally biased region" description="Polar residues" evidence="1">
    <location>
        <begin position="85"/>
        <end position="106"/>
    </location>
</feature>
<feature type="compositionally biased region" description="Basic and acidic residues" evidence="1">
    <location>
        <begin position="1"/>
        <end position="16"/>
    </location>
</feature>
<feature type="domain" description="OTU" evidence="2">
    <location>
        <begin position="156"/>
        <end position="306"/>
    </location>
</feature>
<evidence type="ECO:0000259" key="2">
    <source>
        <dbReference type="PROSITE" id="PS50802"/>
    </source>
</evidence>
<feature type="compositionally biased region" description="Low complexity" evidence="1">
    <location>
        <begin position="122"/>
        <end position="134"/>
    </location>
</feature>
<evidence type="ECO:0000313" key="3">
    <source>
        <dbReference type="EMBL" id="KAF2093758.1"/>
    </source>
</evidence>
<dbReference type="InterPro" id="IPR050704">
    <property type="entry name" value="Peptidase_C85-like"/>
</dbReference>
<dbReference type="SUPFAM" id="SSF54001">
    <property type="entry name" value="Cysteine proteinases"/>
    <property type="match status" value="1"/>
</dbReference>
<evidence type="ECO:0000313" key="4">
    <source>
        <dbReference type="Proteomes" id="UP000799772"/>
    </source>
</evidence>
<comment type="caution">
    <text evidence="3">The sequence shown here is derived from an EMBL/GenBank/DDBJ whole genome shotgun (WGS) entry which is preliminary data.</text>
</comment>
<evidence type="ECO:0000256" key="1">
    <source>
        <dbReference type="SAM" id="MobiDB-lite"/>
    </source>
</evidence>
<keyword evidence="4" id="KW-1185">Reference proteome</keyword>
<dbReference type="PROSITE" id="PS50802">
    <property type="entry name" value="OTU"/>
    <property type="match status" value="1"/>
</dbReference>
<proteinExistence type="predicted"/>
<dbReference type="GO" id="GO:0006508">
    <property type="term" value="P:proteolysis"/>
    <property type="evidence" value="ECO:0007669"/>
    <property type="project" value="UniProtKB-KW"/>
</dbReference>
<dbReference type="EMBL" id="ML978136">
    <property type="protein sequence ID" value="KAF2093758.1"/>
    <property type="molecule type" value="Genomic_DNA"/>
</dbReference>